<organism evidence="11 12">
    <name type="scientific">Paenibacillus algicola</name>
    <dbReference type="NCBI Taxonomy" id="2565926"/>
    <lineage>
        <taxon>Bacteria</taxon>
        <taxon>Bacillati</taxon>
        <taxon>Bacillota</taxon>
        <taxon>Bacilli</taxon>
        <taxon>Bacillales</taxon>
        <taxon>Paenibacillaceae</taxon>
        <taxon>Paenibacillus</taxon>
    </lineage>
</organism>
<dbReference type="Gene3D" id="3.40.50.300">
    <property type="entry name" value="P-loop containing nucleotide triphosphate hydrolases"/>
    <property type="match status" value="1"/>
</dbReference>
<dbReference type="CDD" id="cd03254">
    <property type="entry name" value="ABCC_Glucan_exporter_like"/>
    <property type="match status" value="1"/>
</dbReference>
<keyword evidence="5" id="KW-0067">ATP-binding</keyword>
<dbReference type="InterPro" id="IPR003439">
    <property type="entry name" value="ABC_transporter-like_ATP-bd"/>
</dbReference>
<dbReference type="Pfam" id="PF00664">
    <property type="entry name" value="ABC_membrane"/>
    <property type="match status" value="1"/>
</dbReference>
<dbReference type="InterPro" id="IPR039421">
    <property type="entry name" value="Type_1_exporter"/>
</dbReference>
<dbReference type="InterPro" id="IPR036640">
    <property type="entry name" value="ABC1_TM_sf"/>
</dbReference>
<evidence type="ECO:0000256" key="1">
    <source>
        <dbReference type="ARBA" id="ARBA00004651"/>
    </source>
</evidence>
<dbReference type="KEGG" id="palo:E6C60_0830"/>
<dbReference type="OrthoDB" id="9770415at2"/>
<evidence type="ECO:0000313" key="11">
    <source>
        <dbReference type="EMBL" id="QCT01551.1"/>
    </source>
</evidence>
<dbReference type="Pfam" id="PF00005">
    <property type="entry name" value="ABC_tran"/>
    <property type="match status" value="1"/>
</dbReference>
<dbReference type="EMBL" id="CP040396">
    <property type="protein sequence ID" value="QCT01551.1"/>
    <property type="molecule type" value="Genomic_DNA"/>
</dbReference>
<feature type="domain" description="ABC transporter" evidence="9">
    <location>
        <begin position="459"/>
        <end position="693"/>
    </location>
</feature>
<dbReference type="InterPro" id="IPR027417">
    <property type="entry name" value="P-loop_NTPase"/>
</dbReference>
<proteinExistence type="predicted"/>
<feature type="transmembrane region" description="Helical" evidence="8">
    <location>
        <begin position="175"/>
        <end position="198"/>
    </location>
</feature>
<keyword evidence="7 8" id="KW-0472">Membrane</keyword>
<dbReference type="PROSITE" id="PS50893">
    <property type="entry name" value="ABC_TRANSPORTER_2"/>
    <property type="match status" value="1"/>
</dbReference>
<evidence type="ECO:0000256" key="2">
    <source>
        <dbReference type="ARBA" id="ARBA00022448"/>
    </source>
</evidence>
<comment type="subcellular location">
    <subcellularLocation>
        <location evidence="1">Cell membrane</location>
        <topology evidence="1">Multi-pass membrane protein</topology>
    </subcellularLocation>
</comment>
<evidence type="ECO:0000256" key="5">
    <source>
        <dbReference type="ARBA" id="ARBA00022840"/>
    </source>
</evidence>
<protein>
    <submittedName>
        <fullName evidence="11">ABC transporter</fullName>
    </submittedName>
</protein>
<dbReference type="GO" id="GO:0015421">
    <property type="term" value="F:ABC-type oligopeptide transporter activity"/>
    <property type="evidence" value="ECO:0007669"/>
    <property type="project" value="TreeGrafter"/>
</dbReference>
<dbReference type="InterPro" id="IPR017871">
    <property type="entry name" value="ABC_transporter-like_CS"/>
</dbReference>
<feature type="domain" description="ABC transmembrane type-1" evidence="10">
    <location>
        <begin position="33"/>
        <end position="424"/>
    </location>
</feature>
<dbReference type="SMART" id="SM00382">
    <property type="entry name" value="AAA"/>
    <property type="match status" value="1"/>
</dbReference>
<keyword evidence="12" id="KW-1185">Reference proteome</keyword>
<dbReference type="AlphaFoldDB" id="A0A4P8XJK7"/>
<name>A0A4P8XJK7_9BACL</name>
<feature type="transmembrane region" description="Helical" evidence="8">
    <location>
        <begin position="256"/>
        <end position="275"/>
    </location>
</feature>
<dbReference type="PANTHER" id="PTHR43394">
    <property type="entry name" value="ATP-DEPENDENT PERMEASE MDL1, MITOCHONDRIAL"/>
    <property type="match status" value="1"/>
</dbReference>
<keyword evidence="6 8" id="KW-1133">Transmembrane helix</keyword>
<sequence>MDIHEEAQLKKVKDSLLWRKMMRFAIPYRKRIAGSFVLAMLIAALTVAQPLLVKNAIDERIHGIFKPMIATDSSIAPADLAPVVNGDAIPYEDRMYYRVDAKDLTESVGGESVQRAQIVAYQDQYYVLNGWVERTDELTFIPAASGMEITAPEGRTQLVEPMTDSQVRAFRSQDVSGFITIGVLFLISVVLAGVFTYWQSILLQTTGQHIIRDLRVVMFEHLAKLQTSFYDRNPVGRLVTRVAYDVEAVNQLFSQVIVNLAKELLLLIGIAAIMLHLDVSLALVSFAMIPLLIVITIYFKKVIRESQRLSRIMLSKLNSFLAESLSGMSIVQIFTREKKQLEQFVGLNDAHYQAGMKATVNNSLFNPLIGLFGNLALALIVWYGGGSVLAATVTFGVVYAFTTYVRQFFQPLMALSDRYTQIQMALTSAERIFELLEEQPAIMNSPHAKEVTKPLQGSIVFDKVWFAYEADDWVLKDISFEVKPGETVAFVGSTGAGKSSIIQLINRFYDIQKGSICLDGKPLDSYALTGLRQSVGVIQQDPFVFTGNVYENIRLNRTDISDEEITLAAKALHMDSFIQQLPQQYETMLGERGIKLSSGQQQLLSFLRVYVNNPDILILDEATAHVDTETEQTLQAGLLEMSKGKTTLIVAHRLSTIRHADKIIVLHKGEIKEVGTHHALLQQKGVYRKLYDLQNKEHSLDAMPHVQ</sequence>
<dbReference type="PROSITE" id="PS00211">
    <property type="entry name" value="ABC_TRANSPORTER_1"/>
    <property type="match status" value="1"/>
</dbReference>
<dbReference type="SUPFAM" id="SSF90123">
    <property type="entry name" value="ABC transporter transmembrane region"/>
    <property type="match status" value="1"/>
</dbReference>
<reference evidence="11 12" key="1">
    <citation type="submission" date="2019-05" db="EMBL/GenBank/DDBJ databases">
        <authorList>
            <person name="Chen C."/>
        </authorList>
    </citation>
    <scope>NUCLEOTIDE SEQUENCE [LARGE SCALE GENOMIC DNA]</scope>
    <source>
        <strain evidence="11 12">HB172198</strain>
    </source>
</reference>
<keyword evidence="3 8" id="KW-0812">Transmembrane</keyword>
<evidence type="ECO:0000256" key="3">
    <source>
        <dbReference type="ARBA" id="ARBA00022692"/>
    </source>
</evidence>
<dbReference type="PROSITE" id="PS50929">
    <property type="entry name" value="ABC_TM1F"/>
    <property type="match status" value="1"/>
</dbReference>
<keyword evidence="2" id="KW-0813">Transport</keyword>
<dbReference type="PANTHER" id="PTHR43394:SF1">
    <property type="entry name" value="ATP-BINDING CASSETTE SUB-FAMILY B MEMBER 10, MITOCHONDRIAL"/>
    <property type="match status" value="1"/>
</dbReference>
<gene>
    <name evidence="11" type="ORF">E6C60_0830</name>
</gene>
<feature type="transmembrane region" description="Helical" evidence="8">
    <location>
        <begin position="389"/>
        <end position="409"/>
    </location>
</feature>
<evidence type="ECO:0000259" key="10">
    <source>
        <dbReference type="PROSITE" id="PS50929"/>
    </source>
</evidence>
<dbReference type="Proteomes" id="UP000300879">
    <property type="component" value="Chromosome"/>
</dbReference>
<dbReference type="GO" id="GO:0016887">
    <property type="term" value="F:ATP hydrolysis activity"/>
    <property type="evidence" value="ECO:0007669"/>
    <property type="project" value="InterPro"/>
</dbReference>
<evidence type="ECO:0000259" key="9">
    <source>
        <dbReference type="PROSITE" id="PS50893"/>
    </source>
</evidence>
<evidence type="ECO:0000256" key="4">
    <source>
        <dbReference type="ARBA" id="ARBA00022741"/>
    </source>
</evidence>
<dbReference type="InterPro" id="IPR003593">
    <property type="entry name" value="AAA+_ATPase"/>
</dbReference>
<evidence type="ECO:0000256" key="6">
    <source>
        <dbReference type="ARBA" id="ARBA00022989"/>
    </source>
</evidence>
<keyword evidence="4" id="KW-0547">Nucleotide-binding</keyword>
<dbReference type="GO" id="GO:0005886">
    <property type="term" value="C:plasma membrane"/>
    <property type="evidence" value="ECO:0007669"/>
    <property type="project" value="UniProtKB-SubCell"/>
</dbReference>
<feature type="transmembrane region" description="Helical" evidence="8">
    <location>
        <begin position="281"/>
        <end position="299"/>
    </location>
</feature>
<dbReference type="CDD" id="cd18544">
    <property type="entry name" value="ABC_6TM_TmrA_like"/>
    <property type="match status" value="1"/>
</dbReference>
<dbReference type="Gene3D" id="1.20.1560.10">
    <property type="entry name" value="ABC transporter type 1, transmembrane domain"/>
    <property type="match status" value="1"/>
</dbReference>
<dbReference type="SUPFAM" id="SSF52540">
    <property type="entry name" value="P-loop containing nucleoside triphosphate hydrolases"/>
    <property type="match status" value="1"/>
</dbReference>
<evidence type="ECO:0000313" key="12">
    <source>
        <dbReference type="Proteomes" id="UP000300879"/>
    </source>
</evidence>
<dbReference type="GO" id="GO:0005524">
    <property type="term" value="F:ATP binding"/>
    <property type="evidence" value="ECO:0007669"/>
    <property type="project" value="UniProtKB-KW"/>
</dbReference>
<accession>A0A4P8XJK7</accession>
<dbReference type="RefSeq" id="WP_138224669.1">
    <property type="nucleotide sequence ID" value="NZ_CP040396.1"/>
</dbReference>
<evidence type="ECO:0000256" key="8">
    <source>
        <dbReference type="SAM" id="Phobius"/>
    </source>
</evidence>
<evidence type="ECO:0000256" key="7">
    <source>
        <dbReference type="ARBA" id="ARBA00023136"/>
    </source>
</evidence>
<dbReference type="FunFam" id="3.40.50.300:FF:000287">
    <property type="entry name" value="Multidrug ABC transporter ATP-binding protein"/>
    <property type="match status" value="1"/>
</dbReference>
<dbReference type="InterPro" id="IPR011527">
    <property type="entry name" value="ABC1_TM_dom"/>
</dbReference>